<dbReference type="PIRSF" id="PIRSF001134">
    <property type="entry name" value="Streptogrisin"/>
    <property type="match status" value="1"/>
</dbReference>
<dbReference type="Gene3D" id="2.40.10.10">
    <property type="entry name" value="Trypsin-like serine proteases"/>
    <property type="match status" value="2"/>
</dbReference>
<evidence type="ECO:0000256" key="5">
    <source>
        <dbReference type="ARBA" id="ARBA00022825"/>
    </source>
</evidence>
<keyword evidence="6" id="KW-0865">Zymogen</keyword>
<dbReference type="InterPro" id="IPR001254">
    <property type="entry name" value="Trypsin_dom"/>
</dbReference>
<protein>
    <submittedName>
        <fullName evidence="11">S1 family peptidase</fullName>
    </submittedName>
</protein>
<comment type="caution">
    <text evidence="11">The sequence shown here is derived from an EMBL/GenBank/DDBJ whole genome shotgun (WGS) entry which is preliminary data.</text>
</comment>
<evidence type="ECO:0000256" key="8">
    <source>
        <dbReference type="SAM" id="SignalP"/>
    </source>
</evidence>
<feature type="domain" description="Peptidase S1A alpha-lytic prodomain" evidence="10">
    <location>
        <begin position="99"/>
        <end position="151"/>
    </location>
</feature>
<evidence type="ECO:0000256" key="4">
    <source>
        <dbReference type="ARBA" id="ARBA00022801"/>
    </source>
</evidence>
<evidence type="ECO:0000256" key="7">
    <source>
        <dbReference type="ARBA" id="ARBA00023157"/>
    </source>
</evidence>
<keyword evidence="2" id="KW-0645">Protease</keyword>
<evidence type="ECO:0000313" key="12">
    <source>
        <dbReference type="Proteomes" id="UP001501116"/>
    </source>
</evidence>
<dbReference type="Proteomes" id="UP001501116">
    <property type="component" value="Unassembled WGS sequence"/>
</dbReference>
<dbReference type="PRINTS" id="PR00861">
    <property type="entry name" value="ALYTICPTASE"/>
</dbReference>
<dbReference type="InterPro" id="IPR043504">
    <property type="entry name" value="Peptidase_S1_PA_chymotrypsin"/>
</dbReference>
<evidence type="ECO:0000256" key="6">
    <source>
        <dbReference type="ARBA" id="ARBA00023145"/>
    </source>
</evidence>
<evidence type="ECO:0000259" key="9">
    <source>
        <dbReference type="Pfam" id="PF00089"/>
    </source>
</evidence>
<accession>A0ABN2RSY5</accession>
<dbReference type="InterPro" id="IPR035070">
    <property type="entry name" value="Streptogrisin_prodomain"/>
</dbReference>
<gene>
    <name evidence="11" type="ORF">GCM10009754_56720</name>
</gene>
<dbReference type="SUPFAM" id="SSF50494">
    <property type="entry name" value="Trypsin-like serine proteases"/>
    <property type="match status" value="1"/>
</dbReference>
<keyword evidence="7" id="KW-1015">Disulfide bond</keyword>
<evidence type="ECO:0000259" key="10">
    <source>
        <dbReference type="Pfam" id="PF02983"/>
    </source>
</evidence>
<keyword evidence="12" id="KW-1185">Reference proteome</keyword>
<keyword evidence="5" id="KW-0720">Serine protease</keyword>
<keyword evidence="4" id="KW-0378">Hydrolase</keyword>
<dbReference type="Pfam" id="PF02983">
    <property type="entry name" value="Pro_Al_protease"/>
    <property type="match status" value="1"/>
</dbReference>
<keyword evidence="3 8" id="KW-0732">Signal</keyword>
<evidence type="ECO:0000256" key="1">
    <source>
        <dbReference type="ARBA" id="ARBA00007664"/>
    </source>
</evidence>
<evidence type="ECO:0000256" key="2">
    <source>
        <dbReference type="ARBA" id="ARBA00022670"/>
    </source>
</evidence>
<dbReference type="CDD" id="cd21112">
    <property type="entry name" value="alphaLP-like"/>
    <property type="match status" value="1"/>
</dbReference>
<evidence type="ECO:0000256" key="3">
    <source>
        <dbReference type="ARBA" id="ARBA00022729"/>
    </source>
</evidence>
<feature type="signal peptide" evidence="8">
    <location>
        <begin position="1"/>
        <end position="36"/>
    </location>
</feature>
<proteinExistence type="inferred from homology"/>
<reference evidence="11 12" key="1">
    <citation type="journal article" date="2019" name="Int. J. Syst. Evol. Microbiol.">
        <title>The Global Catalogue of Microorganisms (GCM) 10K type strain sequencing project: providing services to taxonomists for standard genome sequencing and annotation.</title>
        <authorList>
            <consortium name="The Broad Institute Genomics Platform"/>
            <consortium name="The Broad Institute Genome Sequencing Center for Infectious Disease"/>
            <person name="Wu L."/>
            <person name="Ma J."/>
        </authorList>
    </citation>
    <scope>NUCLEOTIDE SEQUENCE [LARGE SCALE GENOMIC DNA]</scope>
    <source>
        <strain evidence="11 12">JCM 14545</strain>
    </source>
</reference>
<dbReference type="Pfam" id="PF00089">
    <property type="entry name" value="Trypsin"/>
    <property type="match status" value="1"/>
</dbReference>
<dbReference type="InterPro" id="IPR001316">
    <property type="entry name" value="Pept_S1A_streptogrisin"/>
</dbReference>
<dbReference type="InterPro" id="IPR009003">
    <property type="entry name" value="Peptidase_S1_PA"/>
</dbReference>
<organism evidence="11 12">
    <name type="scientific">Amycolatopsis minnesotensis</name>
    <dbReference type="NCBI Taxonomy" id="337894"/>
    <lineage>
        <taxon>Bacteria</taxon>
        <taxon>Bacillati</taxon>
        <taxon>Actinomycetota</taxon>
        <taxon>Actinomycetes</taxon>
        <taxon>Pseudonocardiales</taxon>
        <taxon>Pseudonocardiaceae</taxon>
        <taxon>Amycolatopsis</taxon>
    </lineage>
</organism>
<dbReference type="RefSeq" id="WP_344425400.1">
    <property type="nucleotide sequence ID" value="NZ_BAAANN010000025.1"/>
</dbReference>
<evidence type="ECO:0000313" key="11">
    <source>
        <dbReference type="EMBL" id="GAA1974278.1"/>
    </source>
</evidence>
<dbReference type="EMBL" id="BAAANN010000025">
    <property type="protein sequence ID" value="GAA1974278.1"/>
    <property type="molecule type" value="Genomic_DNA"/>
</dbReference>
<sequence>MSPARHGNSRRSRIVPLAAATVAVAALAVVPGTANAGTALPVRQATALSATLTTALGDRTAGSYYDRALSRLVVTVTDAAGADQVRAAGAIPKHVQYRASELAAVTARFDRTARIPGTAWRVDPRSGQVLVTADSTVTGEKLATLTKAVGDAGGKAKLARTGGRLRPLISGGDAIWGQGLRCSLGFNVHDSEGNPALLTAGHCGVATNDWWEDSSNYQHIATTQGADFPGHDYSWASYDPGVDSPSAINTGQDITGAGEATVGEQVTRSGSTTDVHEGTVTGLNATVNYEEGSVYGLIDTDVCAEPGDSGGSLYDGETALGLTSGGSGDCSSGGETFFQPVPDALAAYGLTLP</sequence>
<comment type="similarity">
    <text evidence="1">Belongs to the peptidase S1 family.</text>
</comment>
<feature type="domain" description="Peptidase S1" evidence="9">
    <location>
        <begin position="196"/>
        <end position="343"/>
    </location>
</feature>
<dbReference type="InterPro" id="IPR004236">
    <property type="entry name" value="Pept_S1_alpha_lytic"/>
</dbReference>
<feature type="chain" id="PRO_5046648117" evidence="8">
    <location>
        <begin position="37"/>
        <end position="353"/>
    </location>
</feature>
<dbReference type="Gene3D" id="3.30.300.50">
    <property type="match status" value="1"/>
</dbReference>
<name>A0ABN2RSY5_9PSEU</name>